<dbReference type="GO" id="GO:0032259">
    <property type="term" value="P:methylation"/>
    <property type="evidence" value="ECO:0007669"/>
    <property type="project" value="UniProtKB-KW"/>
</dbReference>
<dbReference type="GO" id="GO:0009307">
    <property type="term" value="P:DNA restriction-modification system"/>
    <property type="evidence" value="ECO:0007669"/>
    <property type="project" value="UniProtKB-KW"/>
</dbReference>
<dbReference type="InterPro" id="IPR051537">
    <property type="entry name" value="DNA_Adenine_Mtase"/>
</dbReference>
<dbReference type="REBASE" id="297909">
    <property type="entry name" value="M.Bga514ORF2090P"/>
</dbReference>
<evidence type="ECO:0000256" key="3">
    <source>
        <dbReference type="ARBA" id="ARBA00022679"/>
    </source>
</evidence>
<reference evidence="10 11" key="1">
    <citation type="submission" date="2019-01" db="EMBL/GenBank/DDBJ databases">
        <title>Complete genome sequence of Bifidobacterium gallinarum CACC 514.</title>
        <authorList>
            <person name="Jung M."/>
        </authorList>
    </citation>
    <scope>NUCLEOTIDE SEQUENCE [LARGE SCALE GENOMIC DNA]</scope>
    <source>
        <strain evidence="10 11">CACC 514</strain>
    </source>
</reference>
<accession>A0A4P6DQZ2</accession>
<dbReference type="Pfam" id="PF02384">
    <property type="entry name" value="N6_Mtase"/>
    <property type="match status" value="1"/>
</dbReference>
<feature type="domain" description="N6 adenine-specific DNA methyltransferase N-terminal" evidence="8">
    <location>
        <begin position="12"/>
        <end position="136"/>
    </location>
</feature>
<name>A0A4P6DQZ2_9BIFI</name>
<dbReference type="GO" id="GO:0008170">
    <property type="term" value="F:N-methyltransferase activity"/>
    <property type="evidence" value="ECO:0007669"/>
    <property type="project" value="InterPro"/>
</dbReference>
<dbReference type="EMBL" id="CP035464">
    <property type="protein sequence ID" value="QAY32104.1"/>
    <property type="molecule type" value="Genomic_DNA"/>
</dbReference>
<dbReference type="InterPro" id="IPR029063">
    <property type="entry name" value="SAM-dependent_MTases_sf"/>
</dbReference>
<dbReference type="EMBL" id="CP035464">
    <property type="protein sequence ID" value="QAY32361.1"/>
    <property type="molecule type" value="Genomic_DNA"/>
</dbReference>
<dbReference type="SUPFAM" id="SSF53335">
    <property type="entry name" value="S-adenosyl-L-methionine-dependent methyltransferases"/>
    <property type="match status" value="1"/>
</dbReference>
<keyword evidence="3 10" id="KW-0808">Transferase</keyword>
<organism evidence="10 11">
    <name type="scientific">Bifidobacterium pullorum subsp. gallinarum</name>
    <dbReference type="NCBI Taxonomy" id="78344"/>
    <lineage>
        <taxon>Bacteria</taxon>
        <taxon>Bacillati</taxon>
        <taxon>Actinomycetota</taxon>
        <taxon>Actinomycetes</taxon>
        <taxon>Bifidobacteriales</taxon>
        <taxon>Bifidobacteriaceae</taxon>
        <taxon>Bifidobacterium</taxon>
    </lineage>
</organism>
<dbReference type="Pfam" id="PF12161">
    <property type="entry name" value="HsdM_N"/>
    <property type="match status" value="1"/>
</dbReference>
<dbReference type="InterPro" id="IPR022749">
    <property type="entry name" value="D12N6_MeTrfase_N"/>
</dbReference>
<dbReference type="REBASE" id="297912">
    <property type="entry name" value="M.Bga514II"/>
</dbReference>
<dbReference type="KEGG" id="bgx:ESN35_00615"/>
<dbReference type="RefSeq" id="WP_129236662.1">
    <property type="nucleotide sequence ID" value="NZ_CP035464.1"/>
</dbReference>
<dbReference type="PANTHER" id="PTHR42933">
    <property type="entry name" value="SLR6095 PROTEIN"/>
    <property type="match status" value="1"/>
</dbReference>
<keyword evidence="4" id="KW-0949">S-adenosyl-L-methionine</keyword>
<dbReference type="GO" id="GO:0003677">
    <property type="term" value="F:DNA binding"/>
    <property type="evidence" value="ECO:0007669"/>
    <property type="project" value="InterPro"/>
</dbReference>
<dbReference type="EC" id="2.1.1.72" evidence="1"/>
<feature type="domain" description="DNA methylase adenine-specific" evidence="7">
    <location>
        <begin position="154"/>
        <end position="471"/>
    </location>
</feature>
<dbReference type="GO" id="GO:0009007">
    <property type="term" value="F:site-specific DNA-methyltransferase (adenine-specific) activity"/>
    <property type="evidence" value="ECO:0007669"/>
    <property type="project" value="UniProtKB-EC"/>
</dbReference>
<sequence length="684" mass="77701">MPEQRSAFDYVSEIWSIAEYVRDVIRPADYNKLVLPFALLRRLECALEPTRDAVCKAVEKYEPTLGRENEIYCTFSGKSFYNVTSFRLNDLGIDRTLDALMEYVDGFSPNARDILTKFKIRETCQDLQNEGMLHEVCMRFAGFDLSPEAVPDRMMSDIYEHLIQRYGEEIAQGAEDFMTPRDVVRLAVSLIFANEDEFLNSDNGSMRSLYDGTCGTCGFISDALDVLEEWKTRSNAKAPATIIPYGQESEGVTWAVGKTNLLLRNVGNAGQDKFDSMRDLSEHIMHGDTLSDDKFEGETFNYQLTNPPYGKEWKKEKKAVLEEAKLGFKGRFGAGLPAISDGSMLFIQNVAAKLAPIEQGGGKAAIVLSGSPLFNGDAGSGPSNIRRWLFEKDYIDCIVKLPTEIFFRTGISTYIWILSNKKPEGRRGMIQLIDASDKRVPLKRNLGNKRYEISDEQIDWITRTYIDGHDHGNSVIVPASEFMYRQVTTRRPLLMYITIDKSRTDDLFESSKPMKNLSEANKQAIRNYFAEHAGETWTYEWSHTACKELGKLMDKPKPTRDQLQKAIVRVFGVRDPEADAARTPEGDTVYDPEASDKENIPYGMDFDEYMVTEVLPYAPDAVIDYKVRDDHGPLQDGQTGVVGTNISFNRYFYKYEQPRDPQDIAAEILNLEDGIEDFMKEFLK</sequence>
<proteinExistence type="predicted"/>
<dbReference type="AlphaFoldDB" id="A0A4P6DQZ2"/>
<dbReference type="Gene3D" id="3.40.50.150">
    <property type="entry name" value="Vaccinia Virus protein VP39"/>
    <property type="match status" value="1"/>
</dbReference>
<dbReference type="Proteomes" id="UP000293589">
    <property type="component" value="Chromosome"/>
</dbReference>
<evidence type="ECO:0000256" key="6">
    <source>
        <dbReference type="ARBA" id="ARBA00047942"/>
    </source>
</evidence>
<evidence type="ECO:0000313" key="10">
    <source>
        <dbReference type="EMBL" id="QAY32361.1"/>
    </source>
</evidence>
<evidence type="ECO:0000256" key="5">
    <source>
        <dbReference type="ARBA" id="ARBA00022747"/>
    </source>
</evidence>
<evidence type="ECO:0000256" key="4">
    <source>
        <dbReference type="ARBA" id="ARBA00022691"/>
    </source>
</evidence>
<evidence type="ECO:0000313" key="9">
    <source>
        <dbReference type="EMBL" id="QAY32104.1"/>
    </source>
</evidence>
<protein>
    <recommendedName>
        <fullName evidence="1">site-specific DNA-methyltransferase (adenine-specific)</fullName>
        <ecNumber evidence="1">2.1.1.72</ecNumber>
    </recommendedName>
</protein>
<dbReference type="KEGG" id="bgx:ESN35_02090"/>
<evidence type="ECO:0000256" key="1">
    <source>
        <dbReference type="ARBA" id="ARBA00011900"/>
    </source>
</evidence>
<evidence type="ECO:0000259" key="7">
    <source>
        <dbReference type="Pfam" id="PF02384"/>
    </source>
</evidence>
<keyword evidence="2 10" id="KW-0489">Methyltransferase</keyword>
<dbReference type="PANTHER" id="PTHR42933:SF3">
    <property type="entry name" value="TYPE I RESTRICTION ENZYME MJAVIII METHYLASE SUBUNIT"/>
    <property type="match status" value="1"/>
</dbReference>
<comment type="catalytic activity">
    <reaction evidence="6">
        <text>a 2'-deoxyadenosine in DNA + S-adenosyl-L-methionine = an N(6)-methyl-2'-deoxyadenosine in DNA + S-adenosyl-L-homocysteine + H(+)</text>
        <dbReference type="Rhea" id="RHEA:15197"/>
        <dbReference type="Rhea" id="RHEA-COMP:12418"/>
        <dbReference type="Rhea" id="RHEA-COMP:12419"/>
        <dbReference type="ChEBI" id="CHEBI:15378"/>
        <dbReference type="ChEBI" id="CHEBI:57856"/>
        <dbReference type="ChEBI" id="CHEBI:59789"/>
        <dbReference type="ChEBI" id="CHEBI:90615"/>
        <dbReference type="ChEBI" id="CHEBI:90616"/>
        <dbReference type="EC" id="2.1.1.72"/>
    </reaction>
</comment>
<evidence type="ECO:0000313" key="11">
    <source>
        <dbReference type="Proteomes" id="UP000293589"/>
    </source>
</evidence>
<dbReference type="InterPro" id="IPR003356">
    <property type="entry name" value="DNA_methylase_A-5"/>
</dbReference>
<keyword evidence="5" id="KW-0680">Restriction system</keyword>
<gene>
    <name evidence="9" type="ORF">ESN35_00615</name>
    <name evidence="10" type="ORF">ESN35_02090</name>
</gene>
<evidence type="ECO:0000256" key="2">
    <source>
        <dbReference type="ARBA" id="ARBA00022603"/>
    </source>
</evidence>
<evidence type="ECO:0000259" key="8">
    <source>
        <dbReference type="Pfam" id="PF12161"/>
    </source>
</evidence>